<dbReference type="EMBL" id="MCGN01000003">
    <property type="protein sequence ID" value="ORY98702.1"/>
    <property type="molecule type" value="Genomic_DNA"/>
</dbReference>
<sequence>MDYIWRAIGLRGSSLKAIEKQTEESKCAYDQPFFLTRPPPRTPGDDFLDTLDKPDLLESWDDHFCCSVCKAFLVHRFALPQHVKDVHSGEISLIRTKDSSGPIDTSSRRSFKKPKVSNQIITRSRSRSKRGSTLRTHHPTPKASRTNSSPLGASLRRGSKKKTQDSSITTAASGAAAIAATTAMTTITPSQAPTQQQRQSSLSTPPAVLEPGLEPRPGPGTEPGSGQEPGAITISSKMPFVHNELANLSSAANVTGPSSSSPSSLSLDSLPSCPTNSIEFCFLCYQEFTGLGALKQHILKRHSHEKDDVSRSDHRSNNNDTLIRPSATIAIPTTPTVIPSNNATTAVVNKHLTHSRRAS</sequence>
<evidence type="ECO:0000256" key="2">
    <source>
        <dbReference type="SAM" id="MobiDB-lite"/>
    </source>
</evidence>
<name>A0A1X2HI56_SYNRA</name>
<feature type="compositionally biased region" description="Polar residues" evidence="2">
    <location>
        <begin position="189"/>
        <end position="204"/>
    </location>
</feature>
<comment type="caution">
    <text evidence="4">The sequence shown here is derived from an EMBL/GenBank/DDBJ whole genome shotgun (WGS) entry which is preliminary data.</text>
</comment>
<feature type="compositionally biased region" description="Basic residues" evidence="2">
    <location>
        <begin position="124"/>
        <end position="140"/>
    </location>
</feature>
<dbReference type="InterPro" id="IPR013087">
    <property type="entry name" value="Znf_C2H2_type"/>
</dbReference>
<keyword evidence="1" id="KW-0479">Metal-binding</keyword>
<proteinExistence type="predicted"/>
<feature type="region of interest" description="Disordered" evidence="2">
    <location>
        <begin position="188"/>
        <end position="232"/>
    </location>
</feature>
<keyword evidence="1" id="KW-0862">Zinc</keyword>
<dbReference type="Proteomes" id="UP000242180">
    <property type="component" value="Unassembled WGS sequence"/>
</dbReference>
<dbReference type="PROSITE" id="PS50157">
    <property type="entry name" value="ZINC_FINGER_C2H2_2"/>
    <property type="match status" value="1"/>
</dbReference>
<protein>
    <recommendedName>
        <fullName evidence="3">C2H2-type domain-containing protein</fullName>
    </recommendedName>
</protein>
<evidence type="ECO:0000259" key="3">
    <source>
        <dbReference type="PROSITE" id="PS50157"/>
    </source>
</evidence>
<dbReference type="GO" id="GO:0008270">
    <property type="term" value="F:zinc ion binding"/>
    <property type="evidence" value="ECO:0007669"/>
    <property type="project" value="UniProtKB-KW"/>
</dbReference>
<feature type="region of interest" description="Disordered" evidence="2">
    <location>
        <begin position="96"/>
        <end position="168"/>
    </location>
</feature>
<keyword evidence="1" id="KW-0863">Zinc-finger</keyword>
<gene>
    <name evidence="4" type="ORF">BCR43DRAFT_503504</name>
</gene>
<dbReference type="PROSITE" id="PS00028">
    <property type="entry name" value="ZINC_FINGER_C2H2_1"/>
    <property type="match status" value="2"/>
</dbReference>
<dbReference type="AlphaFoldDB" id="A0A1X2HI56"/>
<organism evidence="4 5">
    <name type="scientific">Syncephalastrum racemosum</name>
    <name type="common">Filamentous fungus</name>
    <dbReference type="NCBI Taxonomy" id="13706"/>
    <lineage>
        <taxon>Eukaryota</taxon>
        <taxon>Fungi</taxon>
        <taxon>Fungi incertae sedis</taxon>
        <taxon>Mucoromycota</taxon>
        <taxon>Mucoromycotina</taxon>
        <taxon>Mucoromycetes</taxon>
        <taxon>Mucorales</taxon>
        <taxon>Syncephalastraceae</taxon>
        <taxon>Syncephalastrum</taxon>
    </lineage>
</organism>
<dbReference type="SMART" id="SM00355">
    <property type="entry name" value="ZnF_C2H2"/>
    <property type="match status" value="2"/>
</dbReference>
<evidence type="ECO:0000256" key="1">
    <source>
        <dbReference type="PROSITE-ProRule" id="PRU00042"/>
    </source>
</evidence>
<feature type="domain" description="C2H2-type" evidence="3">
    <location>
        <begin position="64"/>
        <end position="92"/>
    </location>
</feature>
<keyword evidence="5" id="KW-1185">Reference proteome</keyword>
<reference evidence="4 5" key="1">
    <citation type="submission" date="2016-07" db="EMBL/GenBank/DDBJ databases">
        <title>Pervasive Adenine N6-methylation of Active Genes in Fungi.</title>
        <authorList>
            <consortium name="DOE Joint Genome Institute"/>
            <person name="Mondo S.J."/>
            <person name="Dannebaum R.O."/>
            <person name="Kuo R.C."/>
            <person name="Labutti K."/>
            <person name="Haridas S."/>
            <person name="Kuo A."/>
            <person name="Salamov A."/>
            <person name="Ahrendt S.R."/>
            <person name="Lipzen A."/>
            <person name="Sullivan W."/>
            <person name="Andreopoulos W.B."/>
            <person name="Clum A."/>
            <person name="Lindquist E."/>
            <person name="Daum C."/>
            <person name="Ramamoorthy G.K."/>
            <person name="Gryganskyi A."/>
            <person name="Culley D."/>
            <person name="Magnuson J.K."/>
            <person name="James T.Y."/>
            <person name="O'Malley M.A."/>
            <person name="Stajich J.E."/>
            <person name="Spatafora J.W."/>
            <person name="Visel A."/>
            <person name="Grigoriev I.V."/>
        </authorList>
    </citation>
    <scope>NUCLEOTIDE SEQUENCE [LARGE SCALE GENOMIC DNA]</scope>
    <source>
        <strain evidence="4 5">NRRL 2496</strain>
    </source>
</reference>
<evidence type="ECO:0000313" key="4">
    <source>
        <dbReference type="EMBL" id="ORY98702.1"/>
    </source>
</evidence>
<evidence type="ECO:0000313" key="5">
    <source>
        <dbReference type="Proteomes" id="UP000242180"/>
    </source>
</evidence>
<dbReference type="InParanoid" id="A0A1X2HI56"/>
<accession>A0A1X2HI56</accession>